<evidence type="ECO:0000313" key="1">
    <source>
        <dbReference type="EMBL" id="PKU68152.1"/>
    </source>
</evidence>
<dbReference type="Proteomes" id="UP000233837">
    <property type="component" value="Unassembled WGS sequence"/>
</dbReference>
<name>A0A2I0VXL0_9ASPA</name>
<dbReference type="EMBL" id="KZ503118">
    <property type="protein sequence ID" value="PKU68152.1"/>
    <property type="molecule type" value="Genomic_DNA"/>
</dbReference>
<dbReference type="AlphaFoldDB" id="A0A2I0VXL0"/>
<keyword evidence="2" id="KW-1185">Reference proteome</keyword>
<evidence type="ECO:0000313" key="2">
    <source>
        <dbReference type="Proteomes" id="UP000233837"/>
    </source>
</evidence>
<gene>
    <name evidence="1" type="ORF">MA16_Dca012821</name>
</gene>
<sequence length="110" mass="12179">MTLRADSHRLLAMESSSASRTALGQRLLNLDDPAFLSMPMTAASVLKILDSSPFDVFKSPSKSELFFAEKTGSERLLSPGGSKGEEMDHEEEVIEWSSIEAGWRRMEENA</sequence>
<accession>A0A2I0VXL0</accession>
<organism evidence="1 2">
    <name type="scientific">Dendrobium catenatum</name>
    <dbReference type="NCBI Taxonomy" id="906689"/>
    <lineage>
        <taxon>Eukaryota</taxon>
        <taxon>Viridiplantae</taxon>
        <taxon>Streptophyta</taxon>
        <taxon>Embryophyta</taxon>
        <taxon>Tracheophyta</taxon>
        <taxon>Spermatophyta</taxon>
        <taxon>Magnoliopsida</taxon>
        <taxon>Liliopsida</taxon>
        <taxon>Asparagales</taxon>
        <taxon>Orchidaceae</taxon>
        <taxon>Epidendroideae</taxon>
        <taxon>Malaxideae</taxon>
        <taxon>Dendrobiinae</taxon>
        <taxon>Dendrobium</taxon>
    </lineage>
</organism>
<protein>
    <submittedName>
        <fullName evidence="1">Uncharacterized protein</fullName>
    </submittedName>
</protein>
<reference evidence="1 2" key="1">
    <citation type="journal article" date="2016" name="Sci. Rep.">
        <title>The Dendrobium catenatum Lindl. genome sequence provides insights into polysaccharide synthase, floral development and adaptive evolution.</title>
        <authorList>
            <person name="Zhang G.Q."/>
            <person name="Xu Q."/>
            <person name="Bian C."/>
            <person name="Tsai W.C."/>
            <person name="Yeh C.M."/>
            <person name="Liu K.W."/>
            <person name="Yoshida K."/>
            <person name="Zhang L.S."/>
            <person name="Chang S.B."/>
            <person name="Chen F."/>
            <person name="Shi Y."/>
            <person name="Su Y.Y."/>
            <person name="Zhang Y.Q."/>
            <person name="Chen L.J."/>
            <person name="Yin Y."/>
            <person name="Lin M."/>
            <person name="Huang H."/>
            <person name="Deng H."/>
            <person name="Wang Z.W."/>
            <person name="Zhu S.L."/>
            <person name="Zhao X."/>
            <person name="Deng C."/>
            <person name="Niu S.C."/>
            <person name="Huang J."/>
            <person name="Wang M."/>
            <person name="Liu G.H."/>
            <person name="Yang H.J."/>
            <person name="Xiao X.J."/>
            <person name="Hsiao Y.Y."/>
            <person name="Wu W.L."/>
            <person name="Chen Y.Y."/>
            <person name="Mitsuda N."/>
            <person name="Ohme-Takagi M."/>
            <person name="Luo Y.B."/>
            <person name="Van de Peer Y."/>
            <person name="Liu Z.J."/>
        </authorList>
    </citation>
    <scope>NUCLEOTIDE SEQUENCE [LARGE SCALE GENOMIC DNA]</scope>
    <source>
        <tissue evidence="1">The whole plant</tissue>
    </source>
</reference>
<proteinExistence type="predicted"/>
<reference evidence="1 2" key="2">
    <citation type="journal article" date="2017" name="Nature">
        <title>The Apostasia genome and the evolution of orchids.</title>
        <authorList>
            <person name="Zhang G.Q."/>
            <person name="Liu K.W."/>
            <person name="Li Z."/>
            <person name="Lohaus R."/>
            <person name="Hsiao Y.Y."/>
            <person name="Niu S.C."/>
            <person name="Wang J.Y."/>
            <person name="Lin Y.C."/>
            <person name="Xu Q."/>
            <person name="Chen L.J."/>
            <person name="Yoshida K."/>
            <person name="Fujiwara S."/>
            <person name="Wang Z.W."/>
            <person name="Zhang Y.Q."/>
            <person name="Mitsuda N."/>
            <person name="Wang M."/>
            <person name="Liu G.H."/>
            <person name="Pecoraro L."/>
            <person name="Huang H.X."/>
            <person name="Xiao X.J."/>
            <person name="Lin M."/>
            <person name="Wu X.Y."/>
            <person name="Wu W.L."/>
            <person name="Chen Y.Y."/>
            <person name="Chang S.B."/>
            <person name="Sakamoto S."/>
            <person name="Ohme-Takagi M."/>
            <person name="Yagi M."/>
            <person name="Zeng S.J."/>
            <person name="Shen C.Y."/>
            <person name="Yeh C.M."/>
            <person name="Luo Y.B."/>
            <person name="Tsai W.C."/>
            <person name="Van de Peer Y."/>
            <person name="Liu Z.J."/>
        </authorList>
    </citation>
    <scope>NUCLEOTIDE SEQUENCE [LARGE SCALE GENOMIC DNA]</scope>
    <source>
        <tissue evidence="1">The whole plant</tissue>
    </source>
</reference>